<feature type="region of interest" description="Disordered" evidence="3">
    <location>
        <begin position="421"/>
        <end position="557"/>
    </location>
</feature>
<dbReference type="Pfam" id="PF07653">
    <property type="entry name" value="SH3_2"/>
    <property type="match status" value="1"/>
</dbReference>
<name>A0A9D3N967_9TELE</name>
<dbReference type="FunFam" id="2.30.30.40:FF:000307">
    <property type="entry name" value="Predicted protein"/>
    <property type="match status" value="1"/>
</dbReference>
<feature type="domain" description="SH3" evidence="4">
    <location>
        <begin position="807"/>
        <end position="868"/>
    </location>
</feature>
<accession>A0A9D3N967</accession>
<feature type="region of interest" description="Disordered" evidence="3">
    <location>
        <begin position="113"/>
        <end position="182"/>
    </location>
</feature>
<feature type="compositionally biased region" description="Polar residues" evidence="3">
    <location>
        <begin position="425"/>
        <end position="434"/>
    </location>
</feature>
<feature type="region of interest" description="Disordered" evidence="3">
    <location>
        <begin position="292"/>
        <end position="316"/>
    </location>
</feature>
<dbReference type="PANTHER" id="PTHR16830">
    <property type="entry name" value="SH2 CONTAINING ADAPTOR PRAM-1 RELATED"/>
    <property type="match status" value="1"/>
</dbReference>
<feature type="region of interest" description="Disordered" evidence="3">
    <location>
        <begin position="656"/>
        <end position="794"/>
    </location>
</feature>
<feature type="compositionally biased region" description="Basic and acidic residues" evidence="3">
    <location>
        <begin position="956"/>
        <end position="965"/>
    </location>
</feature>
<dbReference type="SUPFAM" id="SSF50044">
    <property type="entry name" value="SH3-domain"/>
    <property type="match status" value="1"/>
</dbReference>
<feature type="compositionally biased region" description="Polar residues" evidence="3">
    <location>
        <begin position="249"/>
        <end position="260"/>
    </location>
</feature>
<dbReference type="InterPro" id="IPR043443">
    <property type="entry name" value="FYB1/2-like"/>
</dbReference>
<feature type="compositionally biased region" description="Polar residues" evidence="3">
    <location>
        <begin position="231"/>
        <end position="240"/>
    </location>
</feature>
<dbReference type="InterPro" id="IPR036028">
    <property type="entry name" value="SH3-like_dom_sf"/>
</dbReference>
<dbReference type="PANTHER" id="PTHR16830:SF20">
    <property type="entry name" value="SI:CH211-188C16.1-RELATED"/>
    <property type="match status" value="1"/>
</dbReference>
<evidence type="ECO:0000256" key="2">
    <source>
        <dbReference type="PROSITE-ProRule" id="PRU00192"/>
    </source>
</evidence>
<dbReference type="InterPro" id="IPR001452">
    <property type="entry name" value="SH3_domain"/>
</dbReference>
<dbReference type="GO" id="GO:0072659">
    <property type="term" value="P:protein localization to plasma membrane"/>
    <property type="evidence" value="ECO:0007669"/>
    <property type="project" value="TreeGrafter"/>
</dbReference>
<organism evidence="5 6">
    <name type="scientific">Hemibagrus wyckioides</name>
    <dbReference type="NCBI Taxonomy" id="337641"/>
    <lineage>
        <taxon>Eukaryota</taxon>
        <taxon>Metazoa</taxon>
        <taxon>Chordata</taxon>
        <taxon>Craniata</taxon>
        <taxon>Vertebrata</taxon>
        <taxon>Euteleostomi</taxon>
        <taxon>Actinopterygii</taxon>
        <taxon>Neopterygii</taxon>
        <taxon>Teleostei</taxon>
        <taxon>Ostariophysi</taxon>
        <taxon>Siluriformes</taxon>
        <taxon>Bagridae</taxon>
        <taxon>Hemibagrus</taxon>
    </lineage>
</organism>
<keyword evidence="6" id="KW-1185">Reference proteome</keyword>
<comment type="caution">
    <text evidence="5">The sequence shown here is derived from an EMBL/GenBank/DDBJ whole genome shotgun (WGS) entry which is preliminary data.</text>
</comment>
<dbReference type="GO" id="GO:0007229">
    <property type="term" value="P:integrin-mediated signaling pathway"/>
    <property type="evidence" value="ECO:0007669"/>
    <property type="project" value="InterPro"/>
</dbReference>
<feature type="compositionally biased region" description="Acidic residues" evidence="3">
    <location>
        <begin position="158"/>
        <end position="167"/>
    </location>
</feature>
<dbReference type="GO" id="GO:0050852">
    <property type="term" value="P:T cell receptor signaling pathway"/>
    <property type="evidence" value="ECO:0007669"/>
    <property type="project" value="TreeGrafter"/>
</dbReference>
<feature type="region of interest" description="Disordered" evidence="3">
    <location>
        <begin position="940"/>
        <end position="965"/>
    </location>
</feature>
<feature type="compositionally biased region" description="Basic residues" evidence="3">
    <location>
        <begin position="684"/>
        <end position="694"/>
    </location>
</feature>
<evidence type="ECO:0000256" key="1">
    <source>
        <dbReference type="ARBA" id="ARBA00022443"/>
    </source>
</evidence>
<feature type="region of interest" description="Disordered" evidence="3">
    <location>
        <begin position="15"/>
        <end position="45"/>
    </location>
</feature>
<dbReference type="GO" id="GO:0005886">
    <property type="term" value="C:plasma membrane"/>
    <property type="evidence" value="ECO:0007669"/>
    <property type="project" value="InterPro"/>
</dbReference>
<feature type="compositionally biased region" description="Basic and acidic residues" evidence="3">
    <location>
        <begin position="721"/>
        <end position="794"/>
    </location>
</feature>
<proteinExistence type="predicted"/>
<dbReference type="OrthoDB" id="5986624at2759"/>
<evidence type="ECO:0000313" key="6">
    <source>
        <dbReference type="Proteomes" id="UP000824219"/>
    </source>
</evidence>
<evidence type="ECO:0000259" key="4">
    <source>
        <dbReference type="PROSITE" id="PS50002"/>
    </source>
</evidence>
<evidence type="ECO:0000256" key="3">
    <source>
        <dbReference type="SAM" id="MobiDB-lite"/>
    </source>
</evidence>
<protein>
    <recommendedName>
        <fullName evidence="4">SH3 domain-containing protein</fullName>
    </recommendedName>
</protein>
<feature type="region of interest" description="Disordered" evidence="3">
    <location>
        <begin position="67"/>
        <end position="92"/>
    </location>
</feature>
<dbReference type="AlphaFoldDB" id="A0A9D3N967"/>
<reference evidence="5 6" key="1">
    <citation type="submission" date="2021-06" db="EMBL/GenBank/DDBJ databases">
        <title>Chromosome-level genome assembly of the red-tail catfish (Hemibagrus wyckioides).</title>
        <authorList>
            <person name="Shao F."/>
        </authorList>
    </citation>
    <scope>NUCLEOTIDE SEQUENCE [LARGE SCALE GENOMIC DNA]</scope>
    <source>
        <strain evidence="5">EC202008001</strain>
        <tissue evidence="5">Blood</tissue>
    </source>
</reference>
<dbReference type="Gene3D" id="2.30.30.40">
    <property type="entry name" value="SH3 Domains"/>
    <property type="match status" value="1"/>
</dbReference>
<dbReference type="PROSITE" id="PS50002">
    <property type="entry name" value="SH3"/>
    <property type="match status" value="1"/>
</dbReference>
<keyword evidence="1 2" id="KW-0728">SH3 domain</keyword>
<feature type="compositionally biased region" description="Polar residues" evidence="3">
    <location>
        <begin position="494"/>
        <end position="506"/>
    </location>
</feature>
<gene>
    <name evidence="5" type="ORF">KOW79_020223</name>
</gene>
<dbReference type="Proteomes" id="UP000824219">
    <property type="component" value="Linkage Group LG25"/>
</dbReference>
<feature type="compositionally biased region" description="Polar residues" evidence="3">
    <location>
        <begin position="666"/>
        <end position="675"/>
    </location>
</feature>
<dbReference type="EMBL" id="JAHKSW010000025">
    <property type="protein sequence ID" value="KAG7316682.1"/>
    <property type="molecule type" value="Genomic_DNA"/>
</dbReference>
<sequence>MEQGEEISVKTLREKFQNDESSNTRIKPAIPEKPKTIPPISPTAKISNPLIASINSAVENRMAPRVVFKDDKKTRPLSQPEPAMIKAKPILLDKNQKKEADLIKQALKDKKRLPTSTVSPVFEQKPKSESTLKSPGLETPVKVPTPFKKATLNKPDKDEIENTDLSEWDVPATPLRNHSDSSISPHAMIEATVKKPLVPPVRANPTISPPVISRPAFSPSKPPALTVPQPVYQNGPQMESTRSEIPIRHNSNVISPTANISEDGLPEDAMSIPESPDIITMDIPPPIIPEDFSDGPSDLDISPSVTPEPRFPRASYSATPVFPSPALYHTDSTHPYSDSVFTFSPLPERSSPSMNFDSLRESRLTESPKMIDYTEKPLEVPMSSSPMAASVVSALARAEEMAPVKHSPCDQRLLNLLEKAKRKSTVGSQLSTPETLPVLESDLPSNFPLESSSPETVHAEPVSHVEAPNVPEPLNLLDIPPVDYKGKAEKAATEYNTQPHETSLNNQDDRKSLPSPKTVIVQKPVVPPPPPPRKPRLTVPNGGLTPEIPPQPPSEDMKSIIQPSLPLEDNEIIIRAPPEFTSADSRCDDSEILDLSERVGTQDNILDHGIPVPSVHEGAFFEHLNLKHQNPNMDITDTGLPKTPLTTEYSDLAANSFPSPAVPSPTGKQISFSNTEFEDMATSKKSKVQKKQRKGSPMNPYAETPTAEEFPKKVLFSKKNSVSDEKELKLKDKKSQKDKEKEKEKEKEQKEKEKEKKEQKEKKKEQKDKEKDKKELKEKEKEKKEQKEREKKENEIKKKFKITGDEEALYQAKVTETIKGRKDDLAIKAGDIVSIIRTTDCPKGKWLARDSTNKYGYIPLESVELNIQEMMVLGNKAKANNRLSINGIIDSKTPSTDIIPSRHYSINQESFEDDSEEWGDDDDTVFQPDHTTDIVLNQQVSSPDGGLKTDPGLPAHTDRSDNAHGGREALHKLTTFFAQPTVPILQSNTPIKEPVLPAVRTLEPVNSLKQEVDLQILPPPDLYADIVVG</sequence>
<feature type="region of interest" description="Disordered" evidence="3">
    <location>
        <begin position="207"/>
        <end position="270"/>
    </location>
</feature>
<evidence type="ECO:0000313" key="5">
    <source>
        <dbReference type="EMBL" id="KAG7316682.1"/>
    </source>
</evidence>